<proteinExistence type="predicted"/>
<dbReference type="GO" id="GO:0005524">
    <property type="term" value="F:ATP binding"/>
    <property type="evidence" value="ECO:0007669"/>
    <property type="project" value="UniProtKB-KW"/>
</dbReference>
<gene>
    <name evidence="10" type="ORF">XE07_1379</name>
</gene>
<evidence type="ECO:0000313" key="10">
    <source>
        <dbReference type="EMBL" id="KUK96107.1"/>
    </source>
</evidence>
<evidence type="ECO:0000256" key="4">
    <source>
        <dbReference type="ARBA" id="ARBA00050590"/>
    </source>
</evidence>
<dbReference type="AlphaFoldDB" id="A0A101IIZ9"/>
<evidence type="ECO:0000256" key="2">
    <source>
        <dbReference type="ARBA" id="ARBA00022741"/>
    </source>
</evidence>
<evidence type="ECO:0000256" key="8">
    <source>
        <dbReference type="ARBA" id="ARBA00077139"/>
    </source>
</evidence>
<organism evidence="10 11">
    <name type="scientific">Methanothrix harundinacea</name>
    <dbReference type="NCBI Taxonomy" id="301375"/>
    <lineage>
        <taxon>Archaea</taxon>
        <taxon>Methanobacteriati</taxon>
        <taxon>Methanobacteriota</taxon>
        <taxon>Stenosarchaea group</taxon>
        <taxon>Methanomicrobia</taxon>
        <taxon>Methanotrichales</taxon>
        <taxon>Methanotrichaceae</taxon>
        <taxon>Methanothrix</taxon>
    </lineage>
</organism>
<dbReference type="FunFam" id="3.40.50.300:FF:000134">
    <property type="entry name" value="Iron-enterobactin ABC transporter ATP-binding protein"/>
    <property type="match status" value="1"/>
</dbReference>
<comment type="function">
    <text evidence="5">Required for corrinoid utilization. Probably part of the ABC transporter complex BtuCDF involved in cobalamin (vitamin B12) import. Probably responsible for energy coupling to the transport system.</text>
</comment>
<dbReference type="Gene3D" id="3.40.50.300">
    <property type="entry name" value="P-loop containing nucleotide triphosphate hydrolases"/>
    <property type="match status" value="1"/>
</dbReference>
<sequence length="260" mass="28669">MNGRFGYSKSSAVFEDINFKVGRGEILSILGPNGCGKTTLLKCLLGLLNLTGGEIRIGGREPGEAKRDNGGSHIGYVPQNHHTAFPYSVVEMVLMGRARFIGTFSAPSERDVKIAKDCLEMLKIGHYGERDFPELSGGEKQLVLIARALASNADVLLFDEPTSALDYKNQYAILQALHSLTRERSLTIIMTTHHPEHALYISDKMLLMGEGRSIFGEVSEAFTEENLKQVYGMEMKVVSIPHGEDQLKSVVPIIDLCKEK</sequence>
<dbReference type="GO" id="GO:0015420">
    <property type="term" value="F:ABC-type vitamin B12 transporter activity"/>
    <property type="evidence" value="ECO:0007669"/>
    <property type="project" value="UniProtKB-EC"/>
</dbReference>
<name>A0A101IIZ9_9EURY</name>
<evidence type="ECO:0000256" key="3">
    <source>
        <dbReference type="ARBA" id="ARBA00022840"/>
    </source>
</evidence>
<dbReference type="PANTHER" id="PTHR42734:SF19">
    <property type="entry name" value="IRON COMPOUNDS ABC TRANSPORTER, ATP-BINDING PROTEIN"/>
    <property type="match status" value="1"/>
</dbReference>
<evidence type="ECO:0000256" key="1">
    <source>
        <dbReference type="ARBA" id="ARBA00022448"/>
    </source>
</evidence>
<reference evidence="11" key="1">
    <citation type="journal article" date="2015" name="MBio">
        <title>Genome-Resolved Metagenomic Analysis Reveals Roles for Candidate Phyla and Other Microbial Community Members in Biogeochemical Transformations in Oil Reservoirs.</title>
        <authorList>
            <person name="Hu P."/>
            <person name="Tom L."/>
            <person name="Singh A."/>
            <person name="Thomas B.C."/>
            <person name="Baker B.J."/>
            <person name="Piceno Y.M."/>
            <person name="Andersen G.L."/>
            <person name="Banfield J.F."/>
        </authorList>
    </citation>
    <scope>NUCLEOTIDE SEQUENCE [LARGE SCALE GENOMIC DNA]</scope>
</reference>
<evidence type="ECO:0000313" key="11">
    <source>
        <dbReference type="Proteomes" id="UP000053961"/>
    </source>
</evidence>
<keyword evidence="2" id="KW-0547">Nucleotide-binding</keyword>
<dbReference type="InterPro" id="IPR050153">
    <property type="entry name" value="Metal_Ion_Import_ABC"/>
</dbReference>
<dbReference type="PATRIC" id="fig|301375.6.peg.460"/>
<dbReference type="PROSITE" id="PS00211">
    <property type="entry name" value="ABC_TRANSPORTER_1"/>
    <property type="match status" value="1"/>
</dbReference>
<dbReference type="SUPFAM" id="SSF52540">
    <property type="entry name" value="P-loop containing nucleoside triphosphate hydrolases"/>
    <property type="match status" value="1"/>
</dbReference>
<dbReference type="Proteomes" id="UP000053961">
    <property type="component" value="Unassembled WGS sequence"/>
</dbReference>
<dbReference type="Pfam" id="PF00005">
    <property type="entry name" value="ABC_tran"/>
    <property type="match status" value="1"/>
</dbReference>
<feature type="domain" description="ABC transporter" evidence="9">
    <location>
        <begin position="1"/>
        <end position="235"/>
    </location>
</feature>
<dbReference type="SMART" id="SM00382">
    <property type="entry name" value="AAA"/>
    <property type="match status" value="1"/>
</dbReference>
<dbReference type="EC" id="7.6.2.8" evidence="6"/>
<evidence type="ECO:0000259" key="9">
    <source>
        <dbReference type="PROSITE" id="PS50893"/>
    </source>
</evidence>
<protein>
    <recommendedName>
        <fullName evidence="7">Cobalamin import ATP-binding protein BtuD</fullName>
        <ecNumber evidence="6">7.6.2.8</ecNumber>
    </recommendedName>
    <alternativeName>
        <fullName evidence="8">Vitamin B12-transporting ATPase</fullName>
    </alternativeName>
</protein>
<evidence type="ECO:0000256" key="5">
    <source>
        <dbReference type="ARBA" id="ARBA00058960"/>
    </source>
</evidence>
<dbReference type="GO" id="GO:0016887">
    <property type="term" value="F:ATP hydrolysis activity"/>
    <property type="evidence" value="ECO:0007669"/>
    <property type="project" value="InterPro"/>
</dbReference>
<dbReference type="CDD" id="cd03214">
    <property type="entry name" value="ABC_Iron-Siderophores_B12_Hemin"/>
    <property type="match status" value="1"/>
</dbReference>
<dbReference type="EMBL" id="LGHB01000020">
    <property type="protein sequence ID" value="KUK96107.1"/>
    <property type="molecule type" value="Genomic_DNA"/>
</dbReference>
<keyword evidence="3 10" id="KW-0067">ATP-binding</keyword>
<accession>A0A101IIZ9</accession>
<evidence type="ECO:0000256" key="6">
    <source>
        <dbReference type="ARBA" id="ARBA00066387"/>
    </source>
</evidence>
<dbReference type="InterPro" id="IPR003593">
    <property type="entry name" value="AAA+_ATPase"/>
</dbReference>
<dbReference type="PANTHER" id="PTHR42734">
    <property type="entry name" value="METAL TRANSPORT SYSTEM ATP-BINDING PROTEIN TM_0124-RELATED"/>
    <property type="match status" value="1"/>
</dbReference>
<dbReference type="InterPro" id="IPR017871">
    <property type="entry name" value="ABC_transporter-like_CS"/>
</dbReference>
<keyword evidence="1" id="KW-0813">Transport</keyword>
<dbReference type="PROSITE" id="PS50893">
    <property type="entry name" value="ABC_TRANSPORTER_2"/>
    <property type="match status" value="1"/>
</dbReference>
<comment type="catalytic activity">
    <reaction evidence="4">
        <text>an R-cob(III)alamin(out) + ATP + H2O = an R-cob(III)alamin(in) + ADP + phosphate + H(+)</text>
        <dbReference type="Rhea" id="RHEA:17873"/>
        <dbReference type="ChEBI" id="CHEBI:15377"/>
        <dbReference type="ChEBI" id="CHEBI:15378"/>
        <dbReference type="ChEBI" id="CHEBI:30616"/>
        <dbReference type="ChEBI" id="CHEBI:43474"/>
        <dbReference type="ChEBI" id="CHEBI:140785"/>
        <dbReference type="ChEBI" id="CHEBI:456216"/>
        <dbReference type="EC" id="7.6.2.8"/>
    </reaction>
</comment>
<evidence type="ECO:0000256" key="7">
    <source>
        <dbReference type="ARBA" id="ARBA00073649"/>
    </source>
</evidence>
<dbReference type="InterPro" id="IPR003439">
    <property type="entry name" value="ABC_transporter-like_ATP-bd"/>
</dbReference>
<dbReference type="InterPro" id="IPR027417">
    <property type="entry name" value="P-loop_NTPase"/>
</dbReference>
<comment type="caution">
    <text evidence="10">The sequence shown here is derived from an EMBL/GenBank/DDBJ whole genome shotgun (WGS) entry which is preliminary data.</text>
</comment>